<keyword evidence="2" id="KW-1185">Reference proteome</keyword>
<evidence type="ECO:0000313" key="3">
    <source>
        <dbReference type="WBParaSite" id="ECPE_0000743401-mRNA-1"/>
    </source>
</evidence>
<dbReference type="WBParaSite" id="ECPE_0000743401-mRNA-1">
    <property type="protein sequence ID" value="ECPE_0000743401-mRNA-1"/>
    <property type="gene ID" value="ECPE_0000743401"/>
</dbReference>
<proteinExistence type="predicted"/>
<name>A0A183AKD3_9TREM</name>
<reference evidence="1 2" key="2">
    <citation type="submission" date="2018-11" db="EMBL/GenBank/DDBJ databases">
        <authorList>
            <consortium name="Pathogen Informatics"/>
        </authorList>
    </citation>
    <scope>NUCLEOTIDE SEQUENCE [LARGE SCALE GENOMIC DNA]</scope>
    <source>
        <strain evidence="1 2">Egypt</strain>
    </source>
</reference>
<accession>A0A183AKD3</accession>
<dbReference type="AlphaFoldDB" id="A0A183AKD3"/>
<reference evidence="3" key="1">
    <citation type="submission" date="2016-06" db="UniProtKB">
        <authorList>
            <consortium name="WormBaseParasite"/>
        </authorList>
    </citation>
    <scope>IDENTIFICATION</scope>
</reference>
<gene>
    <name evidence="1" type="ORF">ECPE_LOCUS7419</name>
</gene>
<dbReference type="InterPro" id="IPR038586">
    <property type="entry name" value="Tctex-1-like_sf"/>
</dbReference>
<dbReference type="EMBL" id="UZAN01044572">
    <property type="protein sequence ID" value="VDP81056.1"/>
    <property type="molecule type" value="Genomic_DNA"/>
</dbReference>
<dbReference type="Proteomes" id="UP000272942">
    <property type="component" value="Unassembled WGS sequence"/>
</dbReference>
<sequence length="118" mass="13918">MLSSMIRDRCRDMLRVNHLCEQSQCRVDEPNLAANDRNDDTATYGVIVHTYLVEKRRQTVLMASQTFKEFGYDIQCSHTYETGQLAVTVVVYFMRKYLSFRNDMRRLATHPTLNLLYK</sequence>
<evidence type="ECO:0000313" key="1">
    <source>
        <dbReference type="EMBL" id="VDP81056.1"/>
    </source>
</evidence>
<protein>
    <submittedName>
        <fullName evidence="3">Transposase</fullName>
    </submittedName>
</protein>
<dbReference type="Gene3D" id="3.30.1140.40">
    <property type="entry name" value="Tctex-1"/>
    <property type="match status" value="1"/>
</dbReference>
<dbReference type="OrthoDB" id="6241670at2759"/>
<evidence type="ECO:0000313" key="2">
    <source>
        <dbReference type="Proteomes" id="UP000272942"/>
    </source>
</evidence>
<organism evidence="3">
    <name type="scientific">Echinostoma caproni</name>
    <dbReference type="NCBI Taxonomy" id="27848"/>
    <lineage>
        <taxon>Eukaryota</taxon>
        <taxon>Metazoa</taxon>
        <taxon>Spiralia</taxon>
        <taxon>Lophotrochozoa</taxon>
        <taxon>Platyhelminthes</taxon>
        <taxon>Trematoda</taxon>
        <taxon>Digenea</taxon>
        <taxon>Plagiorchiida</taxon>
        <taxon>Echinostomata</taxon>
        <taxon>Echinostomatoidea</taxon>
        <taxon>Echinostomatidae</taxon>
        <taxon>Echinostoma</taxon>
    </lineage>
</organism>